<dbReference type="AlphaFoldDB" id="A0A4P9WX68"/>
<comment type="function">
    <text evidence="1">Catalyzes the decarboxylation of four acetate groups of uroporphyrinogen-III to yield coproporphyrinogen-III.</text>
</comment>
<protein>
    <recommendedName>
        <fullName evidence="7 12">Uroporphyrinogen decarboxylase</fullName>
        <ecNumber evidence="6 12">4.1.1.37</ecNumber>
    </recommendedName>
</protein>
<dbReference type="PANTHER" id="PTHR21091:SF169">
    <property type="entry name" value="UROPORPHYRINOGEN DECARBOXYLASE"/>
    <property type="match status" value="1"/>
</dbReference>
<comment type="pathway">
    <text evidence="3 12">Porphyrin-containing compound metabolism; protoporphyrin-IX biosynthesis; coproporphyrinogen-III from 5-aminolevulinate: step 4/4.</text>
</comment>
<evidence type="ECO:0000256" key="2">
    <source>
        <dbReference type="ARBA" id="ARBA00004496"/>
    </source>
</evidence>
<dbReference type="OrthoDB" id="339900at2759"/>
<evidence type="ECO:0000256" key="3">
    <source>
        <dbReference type="ARBA" id="ARBA00004804"/>
    </source>
</evidence>
<feature type="domain" description="Uroporphyrinogen decarboxylase (URO-D)" evidence="14">
    <location>
        <begin position="43"/>
        <end position="52"/>
    </location>
</feature>
<evidence type="ECO:0000313" key="15">
    <source>
        <dbReference type="EMBL" id="RKO96913.1"/>
    </source>
</evidence>
<evidence type="ECO:0000256" key="5">
    <source>
        <dbReference type="ARBA" id="ARBA00011738"/>
    </source>
</evidence>
<dbReference type="UniPathway" id="UPA00251">
    <property type="reaction ID" value="UER00321"/>
</dbReference>
<accession>A0A4P9WX68</accession>
<dbReference type="InterPro" id="IPR000257">
    <property type="entry name" value="Uroporphyrinogen_deCOase"/>
</dbReference>
<evidence type="ECO:0000313" key="17">
    <source>
        <dbReference type="Proteomes" id="UP000268535"/>
    </source>
</evidence>
<dbReference type="FunFam" id="3.20.20.210:FF:000001">
    <property type="entry name" value="Uroporphyrinogen decarboxylase"/>
    <property type="match status" value="1"/>
</dbReference>
<evidence type="ECO:0000256" key="9">
    <source>
        <dbReference type="ARBA" id="ARBA00022793"/>
    </source>
</evidence>
<reference evidence="15" key="3">
    <citation type="submission" date="2018-08" db="EMBL/GenBank/DDBJ databases">
        <title>Leveraging single-cell genomics to expand the Fungal Tree of Life.</title>
        <authorList>
            <consortium name="DOE Joint Genome Institute"/>
            <person name="Ahrendt S.R."/>
            <person name="Quandt C.A."/>
            <person name="Ciobanu D."/>
            <person name="Clum A."/>
            <person name="Salamov A."/>
            <person name="Andreopoulos B."/>
            <person name="Cheng J.-F."/>
            <person name="Woyke T."/>
            <person name="Pelin A."/>
            <person name="Henrissat B."/>
            <person name="Reynolds N."/>
            <person name="Benny G.L."/>
            <person name="Smith M.E."/>
            <person name="James T.Y."/>
            <person name="Grigoriev I.V."/>
        </authorList>
    </citation>
    <scope>NUCLEOTIDE SEQUENCE</scope>
    <source>
        <strain evidence="15">ATCC 52028</strain>
    </source>
</reference>
<dbReference type="SUPFAM" id="SSF51726">
    <property type="entry name" value="UROD/MetE-like"/>
    <property type="match status" value="1"/>
</dbReference>
<dbReference type="HAMAP" id="MF_00218">
    <property type="entry name" value="URO_D"/>
    <property type="match status" value="1"/>
</dbReference>
<dbReference type="Pfam" id="PF01208">
    <property type="entry name" value="URO-D"/>
    <property type="match status" value="1"/>
</dbReference>
<dbReference type="Gene3D" id="3.20.20.210">
    <property type="match status" value="1"/>
</dbReference>
<reference evidence="17 18" key="1">
    <citation type="journal article" date="2018" name="Nat. Microbiol.">
        <title>Leveraging single-cell genomics to expand the fungal tree of life.</title>
        <authorList>
            <person name="Ahrendt S.R."/>
            <person name="Quandt C.A."/>
            <person name="Ciobanu D."/>
            <person name="Clum A."/>
            <person name="Salamov A."/>
            <person name="Andreopoulos B."/>
            <person name="Cheng J.F."/>
            <person name="Woyke T."/>
            <person name="Pelin A."/>
            <person name="Henrissat B."/>
            <person name="Reynolds N.K."/>
            <person name="Benny G.L."/>
            <person name="Smith M.E."/>
            <person name="James T.Y."/>
            <person name="Grigoriev I.V."/>
        </authorList>
    </citation>
    <scope>NUCLEOTIDE SEQUENCE [LARGE SCALE GENOMIC DNA]</scope>
    <source>
        <strain evidence="17 18">ATCC 52028</strain>
    </source>
</reference>
<evidence type="ECO:0000256" key="8">
    <source>
        <dbReference type="ARBA" id="ARBA00022490"/>
    </source>
</evidence>
<evidence type="ECO:0000256" key="6">
    <source>
        <dbReference type="ARBA" id="ARBA00012288"/>
    </source>
</evidence>
<dbReference type="GO" id="GO:0005829">
    <property type="term" value="C:cytosol"/>
    <property type="evidence" value="ECO:0007669"/>
    <property type="project" value="TreeGrafter"/>
</dbReference>
<dbReference type="GO" id="GO:0004853">
    <property type="term" value="F:uroporphyrinogen decarboxylase activity"/>
    <property type="evidence" value="ECO:0007669"/>
    <property type="project" value="UniProtKB-EC"/>
</dbReference>
<evidence type="ECO:0000256" key="7">
    <source>
        <dbReference type="ARBA" id="ARBA00014308"/>
    </source>
</evidence>
<keyword evidence="11 12" id="KW-0627">Porphyrin biosynthesis</keyword>
<proteinExistence type="inferred from homology"/>
<dbReference type="Proteomes" id="UP000274922">
    <property type="component" value="Unassembled WGS sequence"/>
</dbReference>
<evidence type="ECO:0000313" key="16">
    <source>
        <dbReference type="EMBL" id="RKP01117.1"/>
    </source>
</evidence>
<comment type="subcellular location">
    <subcellularLocation>
        <location evidence="2">Cytoplasm</location>
    </subcellularLocation>
</comment>
<dbReference type="NCBIfam" id="TIGR01464">
    <property type="entry name" value="hemE"/>
    <property type="match status" value="1"/>
</dbReference>
<dbReference type="EMBL" id="ML014184">
    <property type="protein sequence ID" value="RKP01117.1"/>
    <property type="molecule type" value="Genomic_DNA"/>
</dbReference>
<dbReference type="STRING" id="1555241.A0A4P9WX68"/>
<dbReference type="PROSITE" id="PS00906">
    <property type="entry name" value="UROD_1"/>
    <property type="match status" value="1"/>
</dbReference>
<evidence type="ECO:0000313" key="18">
    <source>
        <dbReference type="Proteomes" id="UP000274922"/>
    </source>
</evidence>
<dbReference type="EC" id="4.1.1.37" evidence="6 12"/>
<dbReference type="EMBL" id="ML009528">
    <property type="protein sequence ID" value="RKO96913.1"/>
    <property type="molecule type" value="Genomic_DNA"/>
</dbReference>
<gene>
    <name evidence="15" type="ORF">CAUPRSCDRAFT_7358</name>
    <name evidence="16" type="ORF">CXG81DRAFT_12368</name>
</gene>
<dbReference type="InterPro" id="IPR038071">
    <property type="entry name" value="UROD/MetE-like_sf"/>
</dbReference>
<evidence type="ECO:0000256" key="1">
    <source>
        <dbReference type="ARBA" id="ARBA00002448"/>
    </source>
</evidence>
<dbReference type="PANTHER" id="PTHR21091">
    <property type="entry name" value="METHYLTETRAHYDROFOLATE:HOMOCYSTEINE METHYLTRANSFERASE RELATED"/>
    <property type="match status" value="1"/>
</dbReference>
<comment type="similarity">
    <text evidence="4 13">Belongs to the uroporphyrinogen decarboxylase family.</text>
</comment>
<dbReference type="CDD" id="cd00717">
    <property type="entry name" value="URO-D"/>
    <property type="match status" value="1"/>
</dbReference>
<evidence type="ECO:0000259" key="14">
    <source>
        <dbReference type="PROSITE" id="PS00906"/>
    </source>
</evidence>
<evidence type="ECO:0000256" key="12">
    <source>
        <dbReference type="RuleBase" id="RU000554"/>
    </source>
</evidence>
<dbReference type="InterPro" id="IPR006361">
    <property type="entry name" value="Uroporphyrinogen_deCO2ase_HemE"/>
</dbReference>
<keyword evidence="8" id="KW-0963">Cytoplasm</keyword>
<dbReference type="GO" id="GO:0006782">
    <property type="term" value="P:protoporphyrinogen IX biosynthetic process"/>
    <property type="evidence" value="ECO:0007669"/>
    <property type="project" value="UniProtKB-UniPathway"/>
</dbReference>
<evidence type="ECO:0000256" key="13">
    <source>
        <dbReference type="RuleBase" id="RU004169"/>
    </source>
</evidence>
<name>A0A4P9WX68_9FUNG</name>
<organism evidence="15 17">
    <name type="scientific">Caulochytrium protostelioides</name>
    <dbReference type="NCBI Taxonomy" id="1555241"/>
    <lineage>
        <taxon>Eukaryota</taxon>
        <taxon>Fungi</taxon>
        <taxon>Fungi incertae sedis</taxon>
        <taxon>Chytridiomycota</taxon>
        <taxon>Chytridiomycota incertae sedis</taxon>
        <taxon>Chytridiomycetes</taxon>
        <taxon>Caulochytriales</taxon>
        <taxon>Caulochytriaceae</taxon>
        <taxon>Caulochytrium</taxon>
    </lineage>
</organism>
<reference evidence="16" key="2">
    <citation type="submission" date="2018-04" db="EMBL/GenBank/DDBJ databases">
        <title>Leveraging single-cell genomics to expand the Fungal Tree of Life.</title>
        <authorList>
            <consortium name="DOE Joint Genome Institute"/>
            <person name="Ahrendt S.R."/>
            <person name="Quandt C.A."/>
            <person name="Ciobanu D."/>
            <person name="Clum A."/>
            <person name="Salamov A."/>
            <person name="Andreopoulos B."/>
            <person name="Cheng J.-F."/>
            <person name="Woyke T."/>
            <person name="Pelin A."/>
            <person name="Henrissat B."/>
            <person name="Benny G.L."/>
            <person name="Smith M.E."/>
            <person name="James T.Y."/>
            <person name="Grigoriev I.V."/>
        </authorList>
    </citation>
    <scope>NUCLEOTIDE SEQUENCE</scope>
    <source>
        <strain evidence="16">ATCC 52028</strain>
    </source>
</reference>
<sequence length="378" mass="41500">MASVGRVAEPGAVEGIDVRRPFPPLRNDLVLRAARGERLERSPVWIMRQAGRYLPEYRSGRAAHDFFTVVRTPALACEVTLQPIRRYPQLDASIIFSDILVVPQALGMEVQMVPGKGPVFPEPLVTPDDLARLAVDVDVDEALAYVMDAITLTRHALDGAVPLYGFAGAPWTLMAYMIEGGGSKTLSKAKRWLYRYPDASHRLLQRITDLCVDFLVAQVKAGAQLLQVFDSWAGELSPAQYQQFALPYATQLAARVRAAVGSDVPLCYFPKGAASALPWLRSSAYDCLQVDWTVTPQDARVLAGPEKTLQGNADPCVLYADEPAIRAVTQTMLEGFGPASRYIANLGHGMYPDHDPEHLGYYLNAVHTLSTEMCRSAL</sequence>
<comment type="catalytic activity">
    <reaction evidence="12">
        <text>uroporphyrinogen III + 4 H(+) = coproporphyrinogen III + 4 CO2</text>
        <dbReference type="Rhea" id="RHEA:19865"/>
        <dbReference type="ChEBI" id="CHEBI:15378"/>
        <dbReference type="ChEBI" id="CHEBI:16526"/>
        <dbReference type="ChEBI" id="CHEBI:57308"/>
        <dbReference type="ChEBI" id="CHEBI:57309"/>
        <dbReference type="EC" id="4.1.1.37"/>
    </reaction>
</comment>
<keyword evidence="18" id="KW-1185">Reference proteome</keyword>
<evidence type="ECO:0000256" key="11">
    <source>
        <dbReference type="ARBA" id="ARBA00023244"/>
    </source>
</evidence>
<comment type="subunit">
    <text evidence="5">Homodimer.</text>
</comment>
<evidence type="ECO:0000256" key="4">
    <source>
        <dbReference type="ARBA" id="ARBA00009935"/>
    </source>
</evidence>
<keyword evidence="9 12" id="KW-0210">Decarboxylase</keyword>
<evidence type="ECO:0000256" key="10">
    <source>
        <dbReference type="ARBA" id="ARBA00023239"/>
    </source>
</evidence>
<keyword evidence="10 12" id="KW-0456">Lyase</keyword>
<dbReference type="Proteomes" id="UP000268535">
    <property type="component" value="Unassembled WGS sequence"/>
</dbReference>